<comment type="caution">
    <text evidence="3">The sequence shown here is derived from an EMBL/GenBank/DDBJ whole genome shotgun (WGS) entry which is preliminary data.</text>
</comment>
<keyword evidence="4" id="KW-1185">Reference proteome</keyword>
<dbReference type="EMBL" id="JBHSYQ010000005">
    <property type="protein sequence ID" value="MFC6998240.1"/>
    <property type="molecule type" value="Genomic_DNA"/>
</dbReference>
<evidence type="ECO:0000313" key="3">
    <source>
        <dbReference type="EMBL" id="MFC6998240.1"/>
    </source>
</evidence>
<dbReference type="RefSeq" id="WP_066618072.1">
    <property type="nucleotide sequence ID" value="NZ_JBHSYQ010000005.1"/>
</dbReference>
<feature type="domain" description="Glycosyltransferase 2-like" evidence="2">
    <location>
        <begin position="5"/>
        <end position="125"/>
    </location>
</feature>
<evidence type="ECO:0000259" key="2">
    <source>
        <dbReference type="Pfam" id="PF00535"/>
    </source>
</evidence>
<dbReference type="Proteomes" id="UP001596405">
    <property type="component" value="Unassembled WGS sequence"/>
</dbReference>
<dbReference type="InterPro" id="IPR001173">
    <property type="entry name" value="Glyco_trans_2-like"/>
</dbReference>
<gene>
    <name evidence="3" type="ORF">ACFQHR_11425</name>
</gene>
<keyword evidence="3" id="KW-0328">Glycosyltransferase</keyword>
<dbReference type="Gene3D" id="3.90.550.10">
    <property type="entry name" value="Spore Coat Polysaccharide Biosynthesis Protein SpsA, Chain A"/>
    <property type="match status" value="1"/>
</dbReference>
<proteinExistence type="inferred from homology"/>
<reference evidence="4" key="1">
    <citation type="journal article" date="2019" name="Int. J. Syst. Evol. Microbiol.">
        <title>The Global Catalogue of Microorganisms (GCM) 10K type strain sequencing project: providing services to taxonomists for standard genome sequencing and annotation.</title>
        <authorList>
            <consortium name="The Broad Institute Genomics Platform"/>
            <consortium name="The Broad Institute Genome Sequencing Center for Infectious Disease"/>
            <person name="Wu L."/>
            <person name="Ma J."/>
        </authorList>
    </citation>
    <scope>NUCLEOTIDE SEQUENCE [LARGE SCALE GENOMIC DNA]</scope>
    <source>
        <strain evidence="4">CGMCC 4.7393</strain>
    </source>
</reference>
<dbReference type="GO" id="GO:0016757">
    <property type="term" value="F:glycosyltransferase activity"/>
    <property type="evidence" value="ECO:0007669"/>
    <property type="project" value="UniProtKB-KW"/>
</dbReference>
<dbReference type="PANTHER" id="PTHR43630:SF2">
    <property type="entry name" value="GLYCOSYLTRANSFERASE"/>
    <property type="match status" value="1"/>
</dbReference>
<evidence type="ECO:0000256" key="1">
    <source>
        <dbReference type="ARBA" id="ARBA00038494"/>
    </source>
</evidence>
<comment type="similarity">
    <text evidence="1">Belongs to the glycosyltransferase 2 family. WaaE/KdtX subfamily.</text>
</comment>
<name>A0ABW2DKP2_9BACT</name>
<dbReference type="InterPro" id="IPR029044">
    <property type="entry name" value="Nucleotide-diphossugar_trans"/>
</dbReference>
<dbReference type="SUPFAM" id="SSF53448">
    <property type="entry name" value="Nucleotide-diphospho-sugar transferases"/>
    <property type="match status" value="1"/>
</dbReference>
<evidence type="ECO:0000313" key="4">
    <source>
        <dbReference type="Proteomes" id="UP001596405"/>
    </source>
</evidence>
<dbReference type="Pfam" id="PF00535">
    <property type="entry name" value="Glycos_transf_2"/>
    <property type="match status" value="1"/>
</dbReference>
<dbReference type="CDD" id="cd02511">
    <property type="entry name" value="Beta4Glucosyltransferase"/>
    <property type="match status" value="1"/>
</dbReference>
<dbReference type="EC" id="2.4.-.-" evidence="3"/>
<keyword evidence="3" id="KW-0808">Transferase</keyword>
<protein>
    <submittedName>
        <fullName evidence="3">Glycosyltransferase family 2 protein</fullName>
        <ecNumber evidence="3">2.4.-.-</ecNumber>
    </submittedName>
</protein>
<organism evidence="3 4">
    <name type="scientific">Rufibacter roseus</name>
    <dbReference type="NCBI Taxonomy" id="1567108"/>
    <lineage>
        <taxon>Bacteria</taxon>
        <taxon>Pseudomonadati</taxon>
        <taxon>Bacteroidota</taxon>
        <taxon>Cytophagia</taxon>
        <taxon>Cytophagales</taxon>
        <taxon>Hymenobacteraceae</taxon>
        <taxon>Rufibacter</taxon>
    </lineage>
</organism>
<dbReference type="PANTHER" id="PTHR43630">
    <property type="entry name" value="POLY-BETA-1,6-N-ACETYL-D-GLUCOSAMINE SYNTHASE"/>
    <property type="match status" value="1"/>
</dbReference>
<accession>A0ABW2DKP2</accession>
<sequence length="267" mass="30906">MQKVSAVLITLNAGDRLEATLNALTWCNEIVVVDSGSTDNTIEICERFNCRIYHRDFDRYGNQKRFAVELAKNDWVLSVDSDEVVSEKLKNEIQHVLQQKKVSHAGYYVSIPLIFFGTRINSEASKKFLRFFNKQFGNFDDALVHEKVHLHGTIGKLKGEMVHYSYRDMEMFFTKFNKYTTLAAENLRLKKASVGFAHVILKCPATFFKVYFLKGCFLNGIPGFLWAFLSSIYPVIKYAKLWELNRQQPQVVIKPIRQEVLLEEKEA</sequence>